<proteinExistence type="predicted"/>
<gene>
    <name evidence="1" type="ORF">S06H3_61172</name>
</gene>
<accession>X1QH66</accession>
<comment type="caution">
    <text evidence="1">The sequence shown here is derived from an EMBL/GenBank/DDBJ whole genome shotgun (WGS) entry which is preliminary data.</text>
</comment>
<dbReference type="AlphaFoldDB" id="X1QH66"/>
<name>X1QH66_9ZZZZ</name>
<evidence type="ECO:0000313" key="1">
    <source>
        <dbReference type="EMBL" id="GAI50355.1"/>
    </source>
</evidence>
<protein>
    <submittedName>
        <fullName evidence="1">Uncharacterized protein</fullName>
    </submittedName>
</protein>
<sequence length="50" mass="5439">MPPSSGGLAMIRFRIKIDGRITYTGLFRTAWDAIEDAFNRGARTAVAVPA</sequence>
<dbReference type="EMBL" id="BARV01040053">
    <property type="protein sequence ID" value="GAI50355.1"/>
    <property type="molecule type" value="Genomic_DNA"/>
</dbReference>
<reference evidence="1" key="1">
    <citation type="journal article" date="2014" name="Front. Microbiol.">
        <title>High frequency of phylogenetically diverse reductive dehalogenase-homologous genes in deep subseafloor sedimentary metagenomes.</title>
        <authorList>
            <person name="Kawai M."/>
            <person name="Futagami T."/>
            <person name="Toyoda A."/>
            <person name="Takaki Y."/>
            <person name="Nishi S."/>
            <person name="Hori S."/>
            <person name="Arai W."/>
            <person name="Tsubouchi T."/>
            <person name="Morono Y."/>
            <person name="Uchiyama I."/>
            <person name="Ito T."/>
            <person name="Fujiyama A."/>
            <person name="Inagaki F."/>
            <person name="Takami H."/>
        </authorList>
    </citation>
    <scope>NUCLEOTIDE SEQUENCE</scope>
    <source>
        <strain evidence="1">Expedition CK06-06</strain>
    </source>
</reference>
<organism evidence="1">
    <name type="scientific">marine sediment metagenome</name>
    <dbReference type="NCBI Taxonomy" id="412755"/>
    <lineage>
        <taxon>unclassified sequences</taxon>
        <taxon>metagenomes</taxon>
        <taxon>ecological metagenomes</taxon>
    </lineage>
</organism>